<dbReference type="EMBL" id="LYOZ01000001">
    <property type="protein sequence ID" value="OCH99515.1"/>
    <property type="molecule type" value="Genomic_DNA"/>
</dbReference>
<evidence type="ECO:0000313" key="3">
    <source>
        <dbReference type="Proteomes" id="UP000093336"/>
    </source>
</evidence>
<feature type="domain" description="F-box" evidence="1">
    <location>
        <begin position="424"/>
        <end position="470"/>
    </location>
</feature>
<keyword evidence="3" id="KW-1185">Reference proteome</keyword>
<evidence type="ECO:0000313" key="2">
    <source>
        <dbReference type="EMBL" id="OCH99515.1"/>
    </source>
</evidence>
<dbReference type="RefSeq" id="WP_065620236.1">
    <property type="nucleotide sequence ID" value="NZ_LYOZ01000001.1"/>
</dbReference>
<accession>A0ABX2Y5G6</accession>
<evidence type="ECO:0000259" key="1">
    <source>
        <dbReference type="PROSITE" id="PS50181"/>
    </source>
</evidence>
<proteinExistence type="predicted"/>
<sequence>MSKLSEKVKKKTVNAPLQPWQMSASDVDAIARHYKKKRGINIIKNGETALGREQIQIKEAALKKEYTDSLAKLKDEGTKYTQFIDSVGFIYDTYSLHQFIIGDGNNQFLRELCKNYLDSSNCYLKQGMTEEERKTLNEMIQKNPRAKALLDPLIENYYTHKKKSAKERIADVCLSEKEAWEEIKRIQAGLKENEYVGYMFTNGSKKNKKHFEVVIIGSEGVIKPVSWFGVHNPLHTSDEVATVGLNSPTILKSQGSIPEPQADMVTCGTLSLMYTKELLKDNARQLKERTLRIPFYDEKGALKWFFYPSPQTLRYSQSSTYNELLCLMLTDEETPQNYSHKENNYEIATLKGLLIRCIETARQKNEGWLVDYNLKLLANLDNFRTHWLADYNKAMQKRMDFADSEGNQYLAYSSRRMYSHTLPVEALEELPIEELLQVLENYTPKEILDLPLPSPVHKQVFDNEDFWLRKFQKHFPHIPTDKSQSAFEFFWATYAKEYEPLSEYIANLFSAAKENKLRITDFGEWVLSAKDKSGHNLLYWIMQQGNQDFITAIYQKFIKGKDQQIEYLFNAVFDLVVSGQQSPMTEFVLSMLEHDTPAAYRSNIQSTFEEALVNKNHLLINRLLEREFNKKRFNRVLSPDDLAKAWRLMVSSTNFETAKQIENVLPSSELKQFFEQEFLAAATNGKLKVIHYLTSPVTCSILPADKTIEESLKKVAANAWAKQLDIFRLMSKTGRLERLDSNLLTECLALANKNKAPLEFRNWLTNAKAPASYASLTNPQQEKLAKIRALLDDYTKGDSATARFFHFHWNRHHTKRLAEIVKAIDAGNVTLQEVVEQLKEIEPENKTGSFARRRQYILDKLNVEESDTPEQHQELRG</sequence>
<dbReference type="PROSITE" id="PS50181">
    <property type="entry name" value="FBOX"/>
    <property type="match status" value="1"/>
</dbReference>
<name>A0ABX2Y5G6_9GAMM</name>
<dbReference type="InterPro" id="IPR041234">
    <property type="entry name" value="RavJ-like_C"/>
</dbReference>
<reference evidence="2 3" key="1">
    <citation type="submission" date="2016-05" db="EMBL/GenBank/DDBJ databases">
        <authorList>
            <person name="Prochazka B."/>
            <person name="Indra A."/>
            <person name="Hasenberger P."/>
            <person name="Blaschitz M."/>
            <person name="Wagner L."/>
            <person name="Wewalka G."/>
            <person name="Sorschag S."/>
            <person name="Schmid D."/>
            <person name="Ruppitsch W."/>
        </authorList>
    </citation>
    <scope>NUCLEOTIDE SEQUENCE [LARGE SCALE GENOMIC DNA]</scope>
    <source>
        <strain evidence="2 3">974010_12</strain>
    </source>
</reference>
<comment type="caution">
    <text evidence="2">The sequence shown here is derived from an EMBL/GenBank/DDBJ whole genome shotgun (WGS) entry which is preliminary data.</text>
</comment>
<protein>
    <recommendedName>
        <fullName evidence="1">F-box domain-containing protein</fullName>
    </recommendedName>
</protein>
<dbReference type="Pfam" id="PF18493">
    <property type="entry name" value="DUF5617"/>
    <property type="match status" value="1"/>
</dbReference>
<gene>
    <name evidence="2" type="ORF">A8135_07505</name>
</gene>
<dbReference type="Proteomes" id="UP000093336">
    <property type="component" value="Unassembled WGS sequence"/>
</dbReference>
<dbReference type="InterPro" id="IPR001810">
    <property type="entry name" value="F-box_dom"/>
</dbReference>
<organism evidence="2 3">
    <name type="scientific">Legionella jamestowniensis</name>
    <dbReference type="NCBI Taxonomy" id="455"/>
    <lineage>
        <taxon>Bacteria</taxon>
        <taxon>Pseudomonadati</taxon>
        <taxon>Pseudomonadota</taxon>
        <taxon>Gammaproteobacteria</taxon>
        <taxon>Legionellales</taxon>
        <taxon>Legionellaceae</taxon>
        <taxon>Legionella</taxon>
    </lineage>
</organism>